<dbReference type="InterPro" id="IPR052918">
    <property type="entry name" value="Motility_Chemotaxis_Reg"/>
</dbReference>
<dbReference type="EMBL" id="PEWD01000032">
    <property type="protein sequence ID" value="PIU69090.1"/>
    <property type="molecule type" value="Genomic_DNA"/>
</dbReference>
<evidence type="ECO:0000313" key="3">
    <source>
        <dbReference type="EMBL" id="PIU69090.1"/>
    </source>
</evidence>
<sequence length="1181" mass="126987">MNYFNSIKHWLKQMKHLGILGRLFIIISLTCLLYIFKQSNSTNSVILNSEVNNNTTSNNSQVINLLSNQSLLFEENKGQVQNNEIVFLARNINFNVLLSKQGEASLSFFTLKNNSTENRTEEEITQIRMYPEEINTQVTFEPSEKQVTKVNYLIGNEEKNWIQNGSTWSKVNYKELYPGIDLIYYGSNQDLEYDFILKPQAQPETIKLGIEGVNDISITDEGDLILSVQEKQIILRAPNIYQMIKDDKVIVKGEFVILKKEKNKVQVGFNVSDYNPNYALVIDPVLDYSSYLVNVFSAGIDDDNGGVNDIALDTSGNIYLVGKTAVNSQFPLTPGVVDRTLPTHPRGISGFIVKLNPQGSQILFATYLGGSGNAYIPGDTITDIEVDAQGKIYVAGSTSSADFPVTAGAFGICGRGMDDGFISKITPDGTTLIYSSCFGGSGYDGAATLKVNSNGEAYIMGMTTSIEYFPQLEPPGSSAIQGPYLVVVSADGKTMLTNKPVMQFKNGANAFISDMVIDTPGNNVYFTGSINFNLPPNCSGDWSHWDALFGKTDKNGNNVKYTVASDGGQAENYFCTLPYLVSPLPSASLGEIAVDSGGNFYFAGTTHGGIPSTSGAYVSPAGNSYVSVFAQKYTGELFSFPNSSPPTNPQPLFSSLLFGGWTSPPQHGSTTVVDSLAVDSQGRMYLAGYTEAPDFVTTANAYDRTYNGGLDAFLVVLNKTGTALEYATYLGGSGDDAVSALLLKSDGEVYLTGNTRSTDFPVTNNAYQTNPRVTFLVKMTLDFGSTHKICQGGSCVIIDGAGTDQCSDNSQCQHKVCQGSSCVTINSPGANTCSVDADCTGNVVARPIRYQGRVKIGNVVPQDGPHNFQFRIYTQASGGSACWDSGSLSETTSRGAFETELAVGTACSQFSGSSYWLEIAVDGPTLSPRELILPSPFTINTLTLSGFDGTNANLLGDLPLFSDNKVHFLGNTLGLPSSTSGRRLNLYNAASNNQYLVGVGTSTVYFTSPQKFSWYTTNGSVFEEKLNFNGNLFSFKGNSRFNQKVNARDGYKCGGSDLAEIVSPQKFASGTVVCISFGTNGEFTPCEQEYSAAVVGVVSENPGLLLNGAEKDGLKLALQGRVKVKATNANGPISPGDELVSSPIPGYAMKGSPSTTYPVMIVGKALESFNKEAGEILVLVK</sequence>
<proteinExistence type="predicted"/>
<organism evidence="3 4">
    <name type="scientific">candidate division WWE3 bacterium CG06_land_8_20_14_3_00_42_16</name>
    <dbReference type="NCBI Taxonomy" id="1975083"/>
    <lineage>
        <taxon>Bacteria</taxon>
        <taxon>Katanobacteria</taxon>
    </lineage>
</organism>
<evidence type="ECO:0000256" key="1">
    <source>
        <dbReference type="SAM" id="Phobius"/>
    </source>
</evidence>
<protein>
    <recommendedName>
        <fullName evidence="2">DUF7948 domain-containing protein</fullName>
    </recommendedName>
</protein>
<comment type="caution">
    <text evidence="3">The sequence shown here is derived from an EMBL/GenBank/DDBJ whole genome shotgun (WGS) entry which is preliminary data.</text>
</comment>
<feature type="transmembrane region" description="Helical" evidence="1">
    <location>
        <begin position="17"/>
        <end position="36"/>
    </location>
</feature>
<feature type="domain" description="DUF7948" evidence="2">
    <location>
        <begin position="73"/>
        <end position="285"/>
    </location>
</feature>
<evidence type="ECO:0000313" key="4">
    <source>
        <dbReference type="Proteomes" id="UP000229916"/>
    </source>
</evidence>
<evidence type="ECO:0000259" key="2">
    <source>
        <dbReference type="Pfam" id="PF25778"/>
    </source>
</evidence>
<dbReference type="PANTHER" id="PTHR35580:SF1">
    <property type="entry name" value="PHYTASE-LIKE DOMAIN-CONTAINING PROTEIN"/>
    <property type="match status" value="1"/>
</dbReference>
<dbReference type="InterPro" id="IPR057708">
    <property type="entry name" value="DUF7948"/>
</dbReference>
<dbReference type="PANTHER" id="PTHR35580">
    <property type="entry name" value="CELL SURFACE GLYCOPROTEIN (S-LAYER PROTEIN)-LIKE PROTEIN"/>
    <property type="match status" value="1"/>
</dbReference>
<keyword evidence="1" id="KW-0812">Transmembrane</keyword>
<dbReference type="Pfam" id="PF25778">
    <property type="entry name" value="DUF7948"/>
    <property type="match status" value="1"/>
</dbReference>
<keyword evidence="1" id="KW-1133">Transmembrane helix</keyword>
<accession>A0A2M7AP57</accession>
<name>A0A2M7AP57_UNCKA</name>
<reference evidence="4" key="1">
    <citation type="submission" date="2017-09" db="EMBL/GenBank/DDBJ databases">
        <title>Depth-based differentiation of microbial function through sediment-hosted aquifers and enrichment of novel symbionts in the deep terrestrial subsurface.</title>
        <authorList>
            <person name="Probst A.J."/>
            <person name="Ladd B."/>
            <person name="Jarett J.K."/>
            <person name="Geller-Mcgrath D.E."/>
            <person name="Sieber C.M.K."/>
            <person name="Emerson J.B."/>
            <person name="Anantharaman K."/>
            <person name="Thomas B.C."/>
            <person name="Malmstrom R."/>
            <person name="Stieglmeier M."/>
            <person name="Klingl A."/>
            <person name="Woyke T."/>
            <person name="Ryan C.M."/>
            <person name="Banfield J.F."/>
        </authorList>
    </citation>
    <scope>NUCLEOTIDE SEQUENCE [LARGE SCALE GENOMIC DNA]</scope>
</reference>
<keyword evidence="1" id="KW-0472">Membrane</keyword>
<gene>
    <name evidence="3" type="ORF">COS81_01480</name>
</gene>
<dbReference type="Proteomes" id="UP000229916">
    <property type="component" value="Unassembled WGS sequence"/>
</dbReference>
<dbReference type="AlphaFoldDB" id="A0A2M7AP57"/>
<dbReference type="SUPFAM" id="SSF63829">
    <property type="entry name" value="Calcium-dependent phosphotriesterase"/>
    <property type="match status" value="1"/>
</dbReference>